<reference evidence="1" key="1">
    <citation type="journal article" date="2019" name="Sci. Rep.">
        <title>Draft genome of Tanacetum cinerariifolium, the natural source of mosquito coil.</title>
        <authorList>
            <person name="Yamashiro T."/>
            <person name="Shiraishi A."/>
            <person name="Satake H."/>
            <person name="Nakayama K."/>
        </authorList>
    </citation>
    <scope>NUCLEOTIDE SEQUENCE</scope>
</reference>
<proteinExistence type="predicted"/>
<accession>A0A699TS81</accession>
<comment type="caution">
    <text evidence="1">The sequence shown here is derived from an EMBL/GenBank/DDBJ whole genome shotgun (WGS) entry which is preliminary data.</text>
</comment>
<dbReference type="AlphaFoldDB" id="A0A699TS81"/>
<name>A0A699TS81_TANCI</name>
<gene>
    <name evidence="1" type="ORF">Tci_884609</name>
</gene>
<protein>
    <submittedName>
        <fullName evidence="1">Uncharacterized protein</fullName>
    </submittedName>
</protein>
<sequence length="116" mass="13012">SIFTFCNLPARAELVLETDELVLPLAGAEEGSFIVIPFKVSALNVDIDFNIDLIVFGPKTGSAPVSFSSGGRRCYRLKIHQLNHNQLLKSQRQQLSGQLCFFVTHLRVPYQYQDLT</sequence>
<dbReference type="EMBL" id="BKCJ011267041">
    <property type="protein sequence ID" value="GFD12640.1"/>
    <property type="molecule type" value="Genomic_DNA"/>
</dbReference>
<evidence type="ECO:0000313" key="1">
    <source>
        <dbReference type="EMBL" id="GFD12640.1"/>
    </source>
</evidence>
<organism evidence="1">
    <name type="scientific">Tanacetum cinerariifolium</name>
    <name type="common">Dalmatian daisy</name>
    <name type="synonym">Chrysanthemum cinerariifolium</name>
    <dbReference type="NCBI Taxonomy" id="118510"/>
    <lineage>
        <taxon>Eukaryota</taxon>
        <taxon>Viridiplantae</taxon>
        <taxon>Streptophyta</taxon>
        <taxon>Embryophyta</taxon>
        <taxon>Tracheophyta</taxon>
        <taxon>Spermatophyta</taxon>
        <taxon>Magnoliopsida</taxon>
        <taxon>eudicotyledons</taxon>
        <taxon>Gunneridae</taxon>
        <taxon>Pentapetalae</taxon>
        <taxon>asterids</taxon>
        <taxon>campanulids</taxon>
        <taxon>Asterales</taxon>
        <taxon>Asteraceae</taxon>
        <taxon>Asteroideae</taxon>
        <taxon>Anthemideae</taxon>
        <taxon>Anthemidinae</taxon>
        <taxon>Tanacetum</taxon>
    </lineage>
</organism>
<feature type="non-terminal residue" evidence="1">
    <location>
        <position position="1"/>
    </location>
</feature>